<organism evidence="1 2">
    <name type="scientific">Zopfia rhizophila CBS 207.26</name>
    <dbReference type="NCBI Taxonomy" id="1314779"/>
    <lineage>
        <taxon>Eukaryota</taxon>
        <taxon>Fungi</taxon>
        <taxon>Dikarya</taxon>
        <taxon>Ascomycota</taxon>
        <taxon>Pezizomycotina</taxon>
        <taxon>Dothideomycetes</taxon>
        <taxon>Dothideomycetes incertae sedis</taxon>
        <taxon>Zopfiaceae</taxon>
        <taxon>Zopfia</taxon>
    </lineage>
</organism>
<proteinExistence type="predicted"/>
<reference evidence="1" key="1">
    <citation type="journal article" date="2020" name="Stud. Mycol.">
        <title>101 Dothideomycetes genomes: a test case for predicting lifestyles and emergence of pathogens.</title>
        <authorList>
            <person name="Haridas S."/>
            <person name="Albert R."/>
            <person name="Binder M."/>
            <person name="Bloem J."/>
            <person name="Labutti K."/>
            <person name="Salamov A."/>
            <person name="Andreopoulos B."/>
            <person name="Baker S."/>
            <person name="Barry K."/>
            <person name="Bills G."/>
            <person name="Bluhm B."/>
            <person name="Cannon C."/>
            <person name="Castanera R."/>
            <person name="Culley D."/>
            <person name="Daum C."/>
            <person name="Ezra D."/>
            <person name="Gonzalez J."/>
            <person name="Henrissat B."/>
            <person name="Kuo A."/>
            <person name="Liang C."/>
            <person name="Lipzen A."/>
            <person name="Lutzoni F."/>
            <person name="Magnuson J."/>
            <person name="Mondo S."/>
            <person name="Nolan M."/>
            <person name="Ohm R."/>
            <person name="Pangilinan J."/>
            <person name="Park H.-J."/>
            <person name="Ramirez L."/>
            <person name="Alfaro M."/>
            <person name="Sun H."/>
            <person name="Tritt A."/>
            <person name="Yoshinaga Y."/>
            <person name="Zwiers L.-H."/>
            <person name="Turgeon B."/>
            <person name="Goodwin S."/>
            <person name="Spatafora J."/>
            <person name="Crous P."/>
            <person name="Grigoriev I."/>
        </authorList>
    </citation>
    <scope>NUCLEOTIDE SEQUENCE</scope>
    <source>
        <strain evidence="1">CBS 207.26</strain>
    </source>
</reference>
<dbReference type="AlphaFoldDB" id="A0A6A6EG08"/>
<protein>
    <submittedName>
        <fullName evidence="1">Uncharacterized protein</fullName>
    </submittedName>
</protein>
<evidence type="ECO:0000313" key="2">
    <source>
        <dbReference type="Proteomes" id="UP000800200"/>
    </source>
</evidence>
<gene>
    <name evidence="1" type="ORF">K469DRAFT_765777</name>
</gene>
<keyword evidence="2" id="KW-1185">Reference proteome</keyword>
<name>A0A6A6EG08_9PEZI</name>
<accession>A0A6A6EG08</accession>
<dbReference type="OrthoDB" id="3794568at2759"/>
<sequence length="125" mass="14278">MQLYAFSSGRIGELVVSTSRQGSGKGLHFRVRMRNLAYGERFIRLLKCVKAAADYFPTSRPQYSIYKGTTVPIKDLVTFVLTIALVMNAFRDYTTINEILAVWPAPDMAYALLEWKDDILDKPFF</sequence>
<dbReference type="EMBL" id="ML994622">
    <property type="protein sequence ID" value="KAF2188816.1"/>
    <property type="molecule type" value="Genomic_DNA"/>
</dbReference>
<evidence type="ECO:0000313" key="1">
    <source>
        <dbReference type="EMBL" id="KAF2188816.1"/>
    </source>
</evidence>
<dbReference type="Proteomes" id="UP000800200">
    <property type="component" value="Unassembled WGS sequence"/>
</dbReference>